<dbReference type="Gene3D" id="3.90.1590.10">
    <property type="entry name" value="glutathione-dependent formaldehyde- activating enzyme (gfa)"/>
    <property type="match status" value="1"/>
</dbReference>
<organism evidence="6">
    <name type="scientific">marine metagenome</name>
    <dbReference type="NCBI Taxonomy" id="408172"/>
    <lineage>
        <taxon>unclassified sequences</taxon>
        <taxon>metagenomes</taxon>
        <taxon>ecological metagenomes</taxon>
    </lineage>
</organism>
<evidence type="ECO:0000259" key="5">
    <source>
        <dbReference type="PROSITE" id="PS51891"/>
    </source>
</evidence>
<proteinExistence type="inferred from homology"/>
<evidence type="ECO:0000256" key="1">
    <source>
        <dbReference type="ARBA" id="ARBA00005495"/>
    </source>
</evidence>
<keyword evidence="3" id="KW-0862">Zinc</keyword>
<evidence type="ECO:0000256" key="3">
    <source>
        <dbReference type="ARBA" id="ARBA00022833"/>
    </source>
</evidence>
<gene>
    <name evidence="6" type="ORF">METZ01_LOCUS163520</name>
</gene>
<dbReference type="EMBL" id="UINC01028881">
    <property type="protein sequence ID" value="SVB10666.1"/>
    <property type="molecule type" value="Genomic_DNA"/>
</dbReference>
<dbReference type="PROSITE" id="PS51891">
    <property type="entry name" value="CENP_V_GFA"/>
    <property type="match status" value="1"/>
</dbReference>
<keyword evidence="2" id="KW-0479">Metal-binding</keyword>
<dbReference type="GO" id="GO:0016846">
    <property type="term" value="F:carbon-sulfur lyase activity"/>
    <property type="evidence" value="ECO:0007669"/>
    <property type="project" value="InterPro"/>
</dbReference>
<sequence length="137" mass="15093">MTLNISGRCLCGSVSFECSAEPVFQGCCHCDDCRRSGGSLYASFVFVPTETLLVTGQTNSYQHQSDRGATMTKEFCPTCGSQMFSSGSYSPDRRGIRVGVIDDASWFRPDAYVYASKKLPHTPVDPEITAYEKMRTT</sequence>
<protein>
    <recommendedName>
        <fullName evidence="5">CENP-V/GFA domain-containing protein</fullName>
    </recommendedName>
</protein>
<evidence type="ECO:0000256" key="2">
    <source>
        <dbReference type="ARBA" id="ARBA00022723"/>
    </source>
</evidence>
<reference evidence="6" key="1">
    <citation type="submission" date="2018-05" db="EMBL/GenBank/DDBJ databases">
        <authorList>
            <person name="Lanie J.A."/>
            <person name="Ng W.-L."/>
            <person name="Kazmierczak K.M."/>
            <person name="Andrzejewski T.M."/>
            <person name="Davidsen T.M."/>
            <person name="Wayne K.J."/>
            <person name="Tettelin H."/>
            <person name="Glass J.I."/>
            <person name="Rusch D."/>
            <person name="Podicherti R."/>
            <person name="Tsui H.-C.T."/>
            <person name="Winkler M.E."/>
        </authorList>
    </citation>
    <scope>NUCLEOTIDE SEQUENCE</scope>
</reference>
<dbReference type="InterPro" id="IPR011057">
    <property type="entry name" value="Mss4-like_sf"/>
</dbReference>
<comment type="similarity">
    <text evidence="1">Belongs to the Gfa family.</text>
</comment>
<evidence type="ECO:0000256" key="4">
    <source>
        <dbReference type="ARBA" id="ARBA00023239"/>
    </source>
</evidence>
<dbReference type="PANTHER" id="PTHR33337:SF40">
    <property type="entry name" value="CENP-V_GFA DOMAIN-CONTAINING PROTEIN-RELATED"/>
    <property type="match status" value="1"/>
</dbReference>
<evidence type="ECO:0000313" key="6">
    <source>
        <dbReference type="EMBL" id="SVB10666.1"/>
    </source>
</evidence>
<accession>A0A382BA47</accession>
<dbReference type="InterPro" id="IPR006913">
    <property type="entry name" value="CENP-V/GFA"/>
</dbReference>
<feature type="domain" description="CENP-V/GFA" evidence="5">
    <location>
        <begin position="5"/>
        <end position="125"/>
    </location>
</feature>
<dbReference type="Pfam" id="PF04828">
    <property type="entry name" value="GFA"/>
    <property type="match status" value="1"/>
</dbReference>
<dbReference type="AlphaFoldDB" id="A0A382BA47"/>
<dbReference type="PANTHER" id="PTHR33337">
    <property type="entry name" value="GFA DOMAIN-CONTAINING PROTEIN"/>
    <property type="match status" value="1"/>
</dbReference>
<name>A0A382BA47_9ZZZZ</name>
<dbReference type="GO" id="GO:0046872">
    <property type="term" value="F:metal ion binding"/>
    <property type="evidence" value="ECO:0007669"/>
    <property type="project" value="UniProtKB-KW"/>
</dbReference>
<keyword evidence="4" id="KW-0456">Lyase</keyword>
<dbReference type="SUPFAM" id="SSF51316">
    <property type="entry name" value="Mss4-like"/>
    <property type="match status" value="1"/>
</dbReference>